<dbReference type="KEGG" id="pef:A7E78_08460"/>
<organism evidence="2 3">
    <name type="scientific">Syntrophotalea acetylenivorans</name>
    <dbReference type="NCBI Taxonomy" id="1842532"/>
    <lineage>
        <taxon>Bacteria</taxon>
        <taxon>Pseudomonadati</taxon>
        <taxon>Thermodesulfobacteriota</taxon>
        <taxon>Desulfuromonadia</taxon>
        <taxon>Desulfuromonadales</taxon>
        <taxon>Syntrophotaleaceae</taxon>
        <taxon>Syntrophotalea</taxon>
    </lineage>
</organism>
<feature type="transmembrane region" description="Helical" evidence="1">
    <location>
        <begin position="12"/>
        <end position="34"/>
    </location>
</feature>
<evidence type="ECO:0000313" key="2">
    <source>
        <dbReference type="EMBL" id="APG27862.1"/>
    </source>
</evidence>
<sequence>MNGMRALRNQGGMSLVTAIFILVVLSAIGGYMVLTAGVQSRTTVMALQGARAYHAARSGLEWGINRDLNSGVCVSGSFQVDGYTVTVTCESTAFNEGGRSFTVFRISSLAEWGSYGDAHYISRQLTARVTDVLP</sequence>
<dbReference type="EMBL" id="CP015519">
    <property type="protein sequence ID" value="APG27862.1"/>
    <property type="molecule type" value="Genomic_DNA"/>
</dbReference>
<keyword evidence="1" id="KW-1133">Transmembrane helix</keyword>
<name>A0A1L3GPK6_9BACT</name>
<keyword evidence="1" id="KW-0472">Membrane</keyword>
<proteinExistence type="predicted"/>
<protein>
    <submittedName>
        <fullName evidence="2">Pilus assembly protein MshP</fullName>
    </submittedName>
</protein>
<accession>A0A1L3GPK6</accession>
<dbReference type="Proteomes" id="UP000182517">
    <property type="component" value="Chromosome"/>
</dbReference>
<dbReference type="RefSeq" id="WP_072283826.1">
    <property type="nucleotide sequence ID" value="NZ_CP015519.1"/>
</dbReference>
<dbReference type="OrthoDB" id="8536494at2"/>
<reference evidence="2 3" key="1">
    <citation type="journal article" date="2017" name="Genome Announc.">
        <title>Complete Genome Sequences of Two Acetylene-Fermenting Pelobacter acetylenicus Strains.</title>
        <authorList>
            <person name="Sutton J.M."/>
            <person name="Baesman S.M."/>
            <person name="Fierst J.L."/>
            <person name="Poret-Peterson A.T."/>
            <person name="Oremland R.S."/>
            <person name="Dunlap D.S."/>
            <person name="Akob D.M."/>
        </authorList>
    </citation>
    <scope>NUCLEOTIDE SEQUENCE [LARGE SCALE GENOMIC DNA]</scope>
    <source>
        <strain evidence="2 3">SFB93</strain>
    </source>
</reference>
<evidence type="ECO:0000256" key="1">
    <source>
        <dbReference type="SAM" id="Phobius"/>
    </source>
</evidence>
<gene>
    <name evidence="2" type="ORF">A7E78_08460</name>
</gene>
<dbReference type="AlphaFoldDB" id="A0A1L3GPK6"/>
<keyword evidence="3" id="KW-1185">Reference proteome</keyword>
<keyword evidence="1" id="KW-0812">Transmembrane</keyword>
<evidence type="ECO:0000313" key="3">
    <source>
        <dbReference type="Proteomes" id="UP000182517"/>
    </source>
</evidence>
<dbReference type="STRING" id="1842532.A7E78_08460"/>